<dbReference type="GeneTree" id="ENSGT00940000156569"/>
<dbReference type="SUPFAM" id="SSF49265">
    <property type="entry name" value="Fibronectin type III"/>
    <property type="match status" value="1"/>
</dbReference>
<protein>
    <submittedName>
        <fullName evidence="9">Cytokine receptor-like factor 1</fullName>
    </submittedName>
</protein>
<sequence>LCVLGAPRGGSGALPPEKPFNISCWSRNMKDLTCRWTPGAHGETFLHTNYSLKYKLRWYGQDNTCEEYHTVGPHSCHIPKDLALFTPYEIWVEATNRLGSARSDVLTLDVLDVVTTDPPPDVHVSRVGG</sequence>
<keyword evidence="3" id="KW-0677">Repeat</keyword>
<evidence type="ECO:0000256" key="1">
    <source>
        <dbReference type="ARBA" id="ARBA00022553"/>
    </source>
</evidence>
<evidence type="ECO:0000256" key="3">
    <source>
        <dbReference type="ARBA" id="ARBA00022737"/>
    </source>
</evidence>
<feature type="domain" description="Fibronectin type-III" evidence="8">
    <location>
        <begin position="18"/>
        <end position="119"/>
    </location>
</feature>
<evidence type="ECO:0000256" key="6">
    <source>
        <dbReference type="ARBA" id="ARBA00023180"/>
    </source>
</evidence>
<dbReference type="CDD" id="cd00063">
    <property type="entry name" value="FN3"/>
    <property type="match status" value="1"/>
</dbReference>
<reference evidence="9" key="1">
    <citation type="submission" date="2025-08" db="UniProtKB">
        <authorList>
            <consortium name="Ensembl"/>
        </authorList>
    </citation>
    <scope>IDENTIFICATION</scope>
</reference>
<dbReference type="InterPro" id="IPR036116">
    <property type="entry name" value="FN3_sf"/>
</dbReference>
<keyword evidence="1" id="KW-0597">Phosphoprotein</keyword>
<keyword evidence="10" id="KW-1185">Reference proteome</keyword>
<dbReference type="Pfam" id="PF09067">
    <property type="entry name" value="EpoR_lig-bind"/>
    <property type="match status" value="1"/>
</dbReference>
<evidence type="ECO:0000256" key="2">
    <source>
        <dbReference type="ARBA" id="ARBA00022729"/>
    </source>
</evidence>
<evidence type="ECO:0000313" key="10">
    <source>
        <dbReference type="Proteomes" id="UP000694385"/>
    </source>
</evidence>
<keyword evidence="2" id="KW-0732">Signal</keyword>
<keyword evidence="6" id="KW-0325">Glycoprotein</keyword>
<dbReference type="PROSITE" id="PS50853">
    <property type="entry name" value="FN3"/>
    <property type="match status" value="1"/>
</dbReference>
<accession>A0A8C5LHV0</accession>
<keyword evidence="7" id="KW-0393">Immunoglobulin domain</keyword>
<dbReference type="InterPro" id="IPR013783">
    <property type="entry name" value="Ig-like_fold"/>
</dbReference>
<gene>
    <name evidence="9" type="primary">Crlf1</name>
</gene>
<keyword evidence="5" id="KW-0675">Receptor</keyword>
<dbReference type="Ensembl" id="ENSJJAT00000030898.1">
    <property type="protein sequence ID" value="ENSJJAP00000024316.1"/>
    <property type="gene ID" value="ENSJJAG00000023822.1"/>
</dbReference>
<evidence type="ECO:0000259" key="8">
    <source>
        <dbReference type="PROSITE" id="PS50853"/>
    </source>
</evidence>
<evidence type="ECO:0000313" key="9">
    <source>
        <dbReference type="Ensembl" id="ENSJJAP00000024316.1"/>
    </source>
</evidence>
<organism evidence="9 10">
    <name type="scientific">Jaculus jaculus</name>
    <name type="common">Lesser Egyptian jerboa</name>
    <dbReference type="NCBI Taxonomy" id="51337"/>
    <lineage>
        <taxon>Eukaryota</taxon>
        <taxon>Metazoa</taxon>
        <taxon>Chordata</taxon>
        <taxon>Craniata</taxon>
        <taxon>Vertebrata</taxon>
        <taxon>Euteleostomi</taxon>
        <taxon>Mammalia</taxon>
        <taxon>Eutheria</taxon>
        <taxon>Euarchontoglires</taxon>
        <taxon>Glires</taxon>
        <taxon>Rodentia</taxon>
        <taxon>Myomorpha</taxon>
        <taxon>Dipodoidea</taxon>
        <taxon>Dipodidae</taxon>
        <taxon>Dipodinae</taxon>
        <taxon>Jaculus</taxon>
    </lineage>
</organism>
<dbReference type="FunFam" id="2.60.40.10:FF:000281">
    <property type="entry name" value="Cytokine receptor like factor 1"/>
    <property type="match status" value="1"/>
</dbReference>
<dbReference type="Gene3D" id="2.60.40.10">
    <property type="entry name" value="Immunoglobulins"/>
    <property type="match status" value="1"/>
</dbReference>
<keyword evidence="4" id="KW-1015">Disulfide bond</keyword>
<proteinExistence type="predicted"/>
<name>A0A8C5LHV0_JACJA</name>
<dbReference type="Proteomes" id="UP000694385">
    <property type="component" value="Unassembled WGS sequence"/>
</dbReference>
<reference evidence="9" key="2">
    <citation type="submission" date="2025-09" db="UniProtKB">
        <authorList>
            <consortium name="Ensembl"/>
        </authorList>
    </citation>
    <scope>IDENTIFICATION</scope>
</reference>
<evidence type="ECO:0000256" key="4">
    <source>
        <dbReference type="ARBA" id="ARBA00023157"/>
    </source>
</evidence>
<dbReference type="InterPro" id="IPR015152">
    <property type="entry name" value="Growth/epo_recpt_lig-bind"/>
</dbReference>
<evidence type="ECO:0000256" key="5">
    <source>
        <dbReference type="ARBA" id="ARBA00023170"/>
    </source>
</evidence>
<evidence type="ECO:0000256" key="7">
    <source>
        <dbReference type="ARBA" id="ARBA00023319"/>
    </source>
</evidence>
<dbReference type="InterPro" id="IPR003961">
    <property type="entry name" value="FN3_dom"/>
</dbReference>
<dbReference type="AlphaFoldDB" id="A0A8C5LHV0"/>